<dbReference type="Proteomes" id="UP000218267">
    <property type="component" value="Chromosome"/>
</dbReference>
<gene>
    <name evidence="1" type="ORF">ALGA_4082</name>
</gene>
<accession>A0A1Y1CQV9</accession>
<name>A0A1Y1CQV9_9BACT</name>
<evidence type="ECO:0008006" key="3">
    <source>
        <dbReference type="Google" id="ProtNLM"/>
    </source>
</evidence>
<dbReference type="AlphaFoldDB" id="A0A1Y1CQV9"/>
<sequence>MKKYSITFFLLFPLILFAENQIKVCENKVIHLISEDKITYLQLGNQDVVLAEIVPEHPNLVRIKALGGFEGESSITLVSAGQLYTLLLTYGTDPENAYLLQEFESREADLYLGQLMSREDLDENCRRILADQKRRGRSHKMAKDGISLHLRNIYLSNDVLFFEVSITNHTDMGYDVESFQWWIADKRQFRASNAQEYQLHPRFQYYSLAYIPAQSSVREIFVLPKLNVPDQRILRIEMLEKALGNTGRKLSLELENRDILKAENL</sequence>
<dbReference type="KEGG" id="mbas:ALGA_4082"/>
<organism evidence="1 2">
    <name type="scientific">Labilibaculum antarcticum</name>
    <dbReference type="NCBI Taxonomy" id="1717717"/>
    <lineage>
        <taxon>Bacteria</taxon>
        <taxon>Pseudomonadati</taxon>
        <taxon>Bacteroidota</taxon>
        <taxon>Bacteroidia</taxon>
        <taxon>Marinilabiliales</taxon>
        <taxon>Marinifilaceae</taxon>
        <taxon>Labilibaculum</taxon>
    </lineage>
</organism>
<dbReference type="InterPro" id="IPR022298">
    <property type="entry name" value="Conjug_transposon_TraN"/>
</dbReference>
<protein>
    <recommendedName>
        <fullName evidence="3">Conjugative transposon protein TraN</fullName>
    </recommendedName>
</protein>
<dbReference type="EMBL" id="AP018042">
    <property type="protein sequence ID" value="BAX82373.1"/>
    <property type="molecule type" value="Genomic_DNA"/>
</dbReference>
<dbReference type="OrthoDB" id="1038500at2"/>
<evidence type="ECO:0000313" key="1">
    <source>
        <dbReference type="EMBL" id="BAX82373.1"/>
    </source>
</evidence>
<dbReference type="Pfam" id="PF13595">
    <property type="entry name" value="DUF4138"/>
    <property type="match status" value="1"/>
</dbReference>
<evidence type="ECO:0000313" key="2">
    <source>
        <dbReference type="Proteomes" id="UP000218267"/>
    </source>
</evidence>
<keyword evidence="2" id="KW-1185">Reference proteome</keyword>
<dbReference type="RefSeq" id="WP_096432624.1">
    <property type="nucleotide sequence ID" value="NZ_AP018042.1"/>
</dbReference>
<reference evidence="1 2" key="1">
    <citation type="journal article" date="2018" name="Mar. Genomics">
        <title>Complete genome sequence of Marinifilaceae bacterium strain SPP2, isolated from the Antarctic marine sediment.</title>
        <authorList>
            <person name="Watanabe M."/>
            <person name="Kojima H."/>
            <person name="Fukui M."/>
        </authorList>
    </citation>
    <scope>NUCLEOTIDE SEQUENCE [LARGE SCALE GENOMIC DNA]</scope>
    <source>
        <strain evidence="1 2">SPP2</strain>
    </source>
</reference>
<proteinExistence type="predicted"/>
<reference evidence="2" key="2">
    <citation type="journal article" date="2020" name="Antonie Van Leeuwenhoek">
        <title>Labilibaculum antarcticum sp. nov., a novel facultative anaerobic, psychrotorelant bacterium isolated from marine sediment of Antarctica.</title>
        <authorList>
            <person name="Watanabe M."/>
            <person name="Kojima H."/>
            <person name="Fukui M."/>
        </authorList>
    </citation>
    <scope>NUCLEOTIDE SEQUENCE [LARGE SCALE GENOMIC DNA]</scope>
    <source>
        <strain evidence="2">SPP2</strain>
    </source>
</reference>